<protein>
    <submittedName>
        <fullName evidence="3">Peptidase_M13 domain-containing protein</fullName>
    </submittedName>
</protein>
<dbReference type="Proteomes" id="UP000274504">
    <property type="component" value="Unassembled WGS sequence"/>
</dbReference>
<reference evidence="3" key="1">
    <citation type="submission" date="2017-02" db="UniProtKB">
        <authorList>
            <consortium name="WormBaseParasite"/>
        </authorList>
    </citation>
    <scope>IDENTIFICATION</scope>
</reference>
<sequence>MILPLSLAMTVDSLPPLYDDAGQKCPYAGLSRDVTLILFDEDKARIRQFAHEMVENVFRKAIYRARWDQAAKVPWLCNTMPTFGPEYVYHSRCQHHFTE</sequence>
<dbReference type="OrthoDB" id="6267516at2759"/>
<evidence type="ECO:0000313" key="1">
    <source>
        <dbReference type="EMBL" id="VDL51985.1"/>
    </source>
</evidence>
<dbReference type="WBParaSite" id="HDID_0000460201-mRNA-1">
    <property type="protein sequence ID" value="HDID_0000460201-mRNA-1"/>
    <property type="gene ID" value="HDID_0000460201"/>
</dbReference>
<organism evidence="3">
    <name type="scientific">Hymenolepis diminuta</name>
    <name type="common">Rat tapeworm</name>
    <dbReference type="NCBI Taxonomy" id="6216"/>
    <lineage>
        <taxon>Eukaryota</taxon>
        <taxon>Metazoa</taxon>
        <taxon>Spiralia</taxon>
        <taxon>Lophotrochozoa</taxon>
        <taxon>Platyhelminthes</taxon>
        <taxon>Cestoda</taxon>
        <taxon>Eucestoda</taxon>
        <taxon>Cyclophyllidea</taxon>
        <taxon>Hymenolepididae</taxon>
        <taxon>Hymenolepis</taxon>
    </lineage>
</organism>
<accession>A0A0R3SI37</accession>
<evidence type="ECO:0000313" key="2">
    <source>
        <dbReference type="Proteomes" id="UP000274504"/>
    </source>
</evidence>
<gene>
    <name evidence="1" type="ORF">HDID_LOCUS4600</name>
</gene>
<name>A0A0R3SI37_HYMDI</name>
<proteinExistence type="predicted"/>
<dbReference type="AlphaFoldDB" id="A0A0R3SI37"/>
<dbReference type="EMBL" id="UYSG01001836">
    <property type="protein sequence ID" value="VDL51985.1"/>
    <property type="molecule type" value="Genomic_DNA"/>
</dbReference>
<evidence type="ECO:0000313" key="3">
    <source>
        <dbReference type="WBParaSite" id="HDID_0000460201-mRNA-1"/>
    </source>
</evidence>
<reference evidence="1 2" key="2">
    <citation type="submission" date="2018-11" db="EMBL/GenBank/DDBJ databases">
        <authorList>
            <consortium name="Pathogen Informatics"/>
        </authorList>
    </citation>
    <scope>NUCLEOTIDE SEQUENCE [LARGE SCALE GENOMIC DNA]</scope>
</reference>